<dbReference type="Gene3D" id="4.10.60.10">
    <property type="entry name" value="Zinc finger, CCHC-type"/>
    <property type="match status" value="1"/>
</dbReference>
<keyword evidence="1" id="KW-0862">Zinc</keyword>
<keyword evidence="1" id="KW-0863">Zinc-finger</keyword>
<evidence type="ECO:0000259" key="2">
    <source>
        <dbReference type="PROSITE" id="PS50158"/>
    </source>
</evidence>
<dbReference type="InterPro" id="IPR001878">
    <property type="entry name" value="Znf_CCHC"/>
</dbReference>
<organism evidence="3 4">
    <name type="scientific">Trema orientale</name>
    <name type="common">Charcoal tree</name>
    <name type="synonym">Celtis orientalis</name>
    <dbReference type="NCBI Taxonomy" id="63057"/>
    <lineage>
        <taxon>Eukaryota</taxon>
        <taxon>Viridiplantae</taxon>
        <taxon>Streptophyta</taxon>
        <taxon>Embryophyta</taxon>
        <taxon>Tracheophyta</taxon>
        <taxon>Spermatophyta</taxon>
        <taxon>Magnoliopsida</taxon>
        <taxon>eudicotyledons</taxon>
        <taxon>Gunneridae</taxon>
        <taxon>Pentapetalae</taxon>
        <taxon>rosids</taxon>
        <taxon>fabids</taxon>
        <taxon>Rosales</taxon>
        <taxon>Cannabaceae</taxon>
        <taxon>Trema</taxon>
    </lineage>
</organism>
<accession>A0A2P5E8S9</accession>
<protein>
    <submittedName>
        <fullName evidence="3">Zinc finger, CCHC-type</fullName>
    </submittedName>
</protein>
<sequence>MYKFDEFTIRCGIREQPSYIVSRFINGLRPDIRSGVLLHPHHPLEETYQKALEVEEYLRTFTSSQGFSATPRPSYSPLALPPISQSTSGTTSISASVKPHWNKPNAYTPSNSRPLGSQIECHNCHGKGHIASRCPQRTLSLNHGDDDDNDDKDDLNVIVVKPLEVADDDNLGLADDRDAEICATCL</sequence>
<dbReference type="AlphaFoldDB" id="A0A2P5E8S9"/>
<dbReference type="PROSITE" id="PS50158">
    <property type="entry name" value="ZF_CCHC"/>
    <property type="match status" value="1"/>
</dbReference>
<evidence type="ECO:0000256" key="1">
    <source>
        <dbReference type="PROSITE-ProRule" id="PRU00047"/>
    </source>
</evidence>
<evidence type="ECO:0000313" key="3">
    <source>
        <dbReference type="EMBL" id="PON81952.1"/>
    </source>
</evidence>
<proteinExistence type="predicted"/>
<name>A0A2P5E8S9_TREOI</name>
<dbReference type="GO" id="GO:0008270">
    <property type="term" value="F:zinc ion binding"/>
    <property type="evidence" value="ECO:0007669"/>
    <property type="project" value="UniProtKB-KW"/>
</dbReference>
<gene>
    <name evidence="3" type="ORF">TorRG33x02_222750</name>
</gene>
<dbReference type="InParanoid" id="A0A2P5E8S9"/>
<dbReference type="SUPFAM" id="SSF57756">
    <property type="entry name" value="Retrovirus zinc finger-like domains"/>
    <property type="match status" value="1"/>
</dbReference>
<keyword evidence="4" id="KW-1185">Reference proteome</keyword>
<dbReference type="GO" id="GO:0003676">
    <property type="term" value="F:nucleic acid binding"/>
    <property type="evidence" value="ECO:0007669"/>
    <property type="project" value="InterPro"/>
</dbReference>
<dbReference type="InterPro" id="IPR036875">
    <property type="entry name" value="Znf_CCHC_sf"/>
</dbReference>
<dbReference type="Proteomes" id="UP000237000">
    <property type="component" value="Unassembled WGS sequence"/>
</dbReference>
<keyword evidence="1" id="KW-0479">Metal-binding</keyword>
<reference evidence="4" key="1">
    <citation type="submission" date="2016-06" db="EMBL/GenBank/DDBJ databases">
        <title>Parallel loss of symbiosis genes in relatives of nitrogen-fixing non-legume Parasponia.</title>
        <authorList>
            <person name="Van Velzen R."/>
            <person name="Holmer R."/>
            <person name="Bu F."/>
            <person name="Rutten L."/>
            <person name="Van Zeijl A."/>
            <person name="Liu W."/>
            <person name="Santuari L."/>
            <person name="Cao Q."/>
            <person name="Sharma T."/>
            <person name="Shen D."/>
            <person name="Roswanjaya Y."/>
            <person name="Wardhani T."/>
            <person name="Kalhor M.S."/>
            <person name="Jansen J."/>
            <person name="Van den Hoogen J."/>
            <person name="Gungor B."/>
            <person name="Hartog M."/>
            <person name="Hontelez J."/>
            <person name="Verver J."/>
            <person name="Yang W.-C."/>
            <person name="Schijlen E."/>
            <person name="Repin R."/>
            <person name="Schilthuizen M."/>
            <person name="Schranz E."/>
            <person name="Heidstra R."/>
            <person name="Miyata K."/>
            <person name="Fedorova E."/>
            <person name="Kohlen W."/>
            <person name="Bisseling T."/>
            <person name="Smit S."/>
            <person name="Geurts R."/>
        </authorList>
    </citation>
    <scope>NUCLEOTIDE SEQUENCE [LARGE SCALE GENOMIC DNA]</scope>
    <source>
        <strain evidence="4">cv. RG33-2</strain>
    </source>
</reference>
<comment type="caution">
    <text evidence="3">The sequence shown here is derived from an EMBL/GenBank/DDBJ whole genome shotgun (WGS) entry which is preliminary data.</text>
</comment>
<dbReference type="OrthoDB" id="1166507at2759"/>
<evidence type="ECO:0000313" key="4">
    <source>
        <dbReference type="Proteomes" id="UP000237000"/>
    </source>
</evidence>
<dbReference type="EMBL" id="JXTC01000205">
    <property type="protein sequence ID" value="PON81952.1"/>
    <property type="molecule type" value="Genomic_DNA"/>
</dbReference>
<feature type="domain" description="CCHC-type" evidence="2">
    <location>
        <begin position="121"/>
        <end position="136"/>
    </location>
</feature>